<dbReference type="InterPro" id="IPR036890">
    <property type="entry name" value="HATPase_C_sf"/>
</dbReference>
<feature type="transmembrane region" description="Helical" evidence="2">
    <location>
        <begin position="66"/>
        <end position="85"/>
    </location>
</feature>
<keyword evidence="6" id="KW-1185">Reference proteome</keyword>
<dbReference type="RefSeq" id="WP_183633350.1">
    <property type="nucleotide sequence ID" value="NZ_BAABLE010000011.1"/>
</dbReference>
<evidence type="ECO:0000256" key="1">
    <source>
        <dbReference type="SAM" id="MobiDB-lite"/>
    </source>
</evidence>
<accession>A0A840BKE5</accession>
<dbReference type="Gene3D" id="3.30.565.10">
    <property type="entry name" value="Histidine kinase-like ATPase, C-terminal domain"/>
    <property type="match status" value="1"/>
</dbReference>
<dbReference type="InterPro" id="IPR050640">
    <property type="entry name" value="Bact_2-comp_sensor_kinase"/>
</dbReference>
<keyword evidence="2" id="KW-1133">Transmembrane helix</keyword>
<feature type="transmembrane region" description="Helical" evidence="2">
    <location>
        <begin position="33"/>
        <end position="54"/>
    </location>
</feature>
<dbReference type="Pfam" id="PF02518">
    <property type="entry name" value="HATPase_c"/>
    <property type="match status" value="1"/>
</dbReference>
<evidence type="ECO:0000313" key="6">
    <source>
        <dbReference type="Proteomes" id="UP000561045"/>
    </source>
</evidence>
<feature type="domain" description="Signal transduction histidine kinase internal region" evidence="4">
    <location>
        <begin position="174"/>
        <end position="253"/>
    </location>
</feature>
<evidence type="ECO:0000313" key="5">
    <source>
        <dbReference type="EMBL" id="MBB4012029.1"/>
    </source>
</evidence>
<name>A0A840BKE5_9RHOO</name>
<protein>
    <submittedName>
        <fullName evidence="5">Sensor histidine kinase YesM</fullName>
    </submittedName>
</protein>
<organism evidence="5 6">
    <name type="scientific">Niveibacterium umoris</name>
    <dbReference type="NCBI Taxonomy" id="1193620"/>
    <lineage>
        <taxon>Bacteria</taxon>
        <taxon>Pseudomonadati</taxon>
        <taxon>Pseudomonadota</taxon>
        <taxon>Betaproteobacteria</taxon>
        <taxon>Rhodocyclales</taxon>
        <taxon>Rhodocyclaceae</taxon>
        <taxon>Niveibacterium</taxon>
    </lineage>
</organism>
<gene>
    <name evidence="5" type="ORF">GGR36_001337</name>
</gene>
<feature type="domain" description="Histidine kinase/HSP90-like ATPase" evidence="3">
    <location>
        <begin position="272"/>
        <end position="370"/>
    </location>
</feature>
<sequence>MHRLVHTRVGLPPTMYLAPTPTAELWPDTLKGVLRAAAAAAVFWALAATLLYLLSPGLDTWPRLMVFHECVGMTMVACVLLLRRARAFSRFQPMARWLLTGLVAVPTGFIVGHQFAFLLLGEPLRMVGFMSVSLIPVLFTLLVSGVGFHYYATREQLAKEAAARSEAQRLALDAQLRLLRAQLEPHMLFNTLANLRSLVREDVDRAESMIDQLNVYLRSALAASQTESVSLSSEFAQLRAYLDIMALRMGPRLSYRLELPAALERTEVPPMLLQPLVENAIKHGLEPKVGSGSIEVIACATPAGIEIRINDSGLGLPADEHHEPAPRSPGASYGLQHVRDRLQVIYGPAAELSLERRQPTGVSARVFIPSRSGLHGAHQSPEPSTHREGSE</sequence>
<dbReference type="EMBL" id="JACIET010000001">
    <property type="protein sequence ID" value="MBB4012029.1"/>
    <property type="molecule type" value="Genomic_DNA"/>
</dbReference>
<dbReference type="GO" id="GO:0016020">
    <property type="term" value="C:membrane"/>
    <property type="evidence" value="ECO:0007669"/>
    <property type="project" value="InterPro"/>
</dbReference>
<dbReference type="InterPro" id="IPR010559">
    <property type="entry name" value="Sig_transdc_His_kin_internal"/>
</dbReference>
<comment type="caution">
    <text evidence="5">The sequence shown here is derived from an EMBL/GenBank/DDBJ whole genome shotgun (WGS) entry which is preliminary data.</text>
</comment>
<evidence type="ECO:0000256" key="2">
    <source>
        <dbReference type="SAM" id="Phobius"/>
    </source>
</evidence>
<feature type="transmembrane region" description="Helical" evidence="2">
    <location>
        <begin position="126"/>
        <end position="151"/>
    </location>
</feature>
<dbReference type="PANTHER" id="PTHR34220">
    <property type="entry name" value="SENSOR HISTIDINE KINASE YPDA"/>
    <property type="match status" value="1"/>
</dbReference>
<dbReference type="PANTHER" id="PTHR34220:SF9">
    <property type="entry name" value="SIGNAL TRANSDUCTION HISTIDINE KINASE INTERNAL REGION DOMAIN-CONTAINING PROTEIN"/>
    <property type="match status" value="1"/>
</dbReference>
<dbReference type="SUPFAM" id="SSF55874">
    <property type="entry name" value="ATPase domain of HSP90 chaperone/DNA topoisomerase II/histidine kinase"/>
    <property type="match status" value="1"/>
</dbReference>
<keyword evidence="5" id="KW-0808">Transferase</keyword>
<dbReference type="GO" id="GO:0000155">
    <property type="term" value="F:phosphorelay sensor kinase activity"/>
    <property type="evidence" value="ECO:0007669"/>
    <property type="project" value="InterPro"/>
</dbReference>
<proteinExistence type="predicted"/>
<feature type="region of interest" description="Disordered" evidence="1">
    <location>
        <begin position="370"/>
        <end position="391"/>
    </location>
</feature>
<dbReference type="InterPro" id="IPR003594">
    <property type="entry name" value="HATPase_dom"/>
</dbReference>
<reference evidence="5 6" key="1">
    <citation type="submission" date="2020-08" db="EMBL/GenBank/DDBJ databases">
        <title>Genomic Encyclopedia of Type Strains, Phase IV (KMG-IV): sequencing the most valuable type-strain genomes for metagenomic binning, comparative biology and taxonomic classification.</title>
        <authorList>
            <person name="Goeker M."/>
        </authorList>
    </citation>
    <scope>NUCLEOTIDE SEQUENCE [LARGE SCALE GENOMIC DNA]</scope>
    <source>
        <strain evidence="5 6">DSM 106739</strain>
    </source>
</reference>
<keyword evidence="5" id="KW-0418">Kinase</keyword>
<evidence type="ECO:0000259" key="3">
    <source>
        <dbReference type="Pfam" id="PF02518"/>
    </source>
</evidence>
<keyword evidence="2" id="KW-0472">Membrane</keyword>
<keyword evidence="2" id="KW-0812">Transmembrane</keyword>
<dbReference type="Pfam" id="PF06580">
    <property type="entry name" value="His_kinase"/>
    <property type="match status" value="1"/>
</dbReference>
<dbReference type="AlphaFoldDB" id="A0A840BKE5"/>
<feature type="transmembrane region" description="Helical" evidence="2">
    <location>
        <begin position="97"/>
        <end position="120"/>
    </location>
</feature>
<dbReference type="Proteomes" id="UP000561045">
    <property type="component" value="Unassembled WGS sequence"/>
</dbReference>
<evidence type="ECO:0000259" key="4">
    <source>
        <dbReference type="Pfam" id="PF06580"/>
    </source>
</evidence>